<evidence type="ECO:0000313" key="2">
    <source>
        <dbReference type="Proteomes" id="UP001066276"/>
    </source>
</evidence>
<proteinExistence type="predicted"/>
<dbReference type="EMBL" id="JANPWB010000009">
    <property type="protein sequence ID" value="KAJ1155447.1"/>
    <property type="molecule type" value="Genomic_DNA"/>
</dbReference>
<reference evidence="1" key="1">
    <citation type="journal article" date="2022" name="bioRxiv">
        <title>Sequencing and chromosome-scale assembly of the giantPleurodeles waltlgenome.</title>
        <authorList>
            <person name="Brown T."/>
            <person name="Elewa A."/>
            <person name="Iarovenko S."/>
            <person name="Subramanian E."/>
            <person name="Araus A.J."/>
            <person name="Petzold A."/>
            <person name="Susuki M."/>
            <person name="Suzuki K.-i.T."/>
            <person name="Hayashi T."/>
            <person name="Toyoda A."/>
            <person name="Oliveira C."/>
            <person name="Osipova E."/>
            <person name="Leigh N.D."/>
            <person name="Simon A."/>
            <person name="Yun M.H."/>
        </authorList>
    </citation>
    <scope>NUCLEOTIDE SEQUENCE</scope>
    <source>
        <strain evidence="1">20211129_DDA</strain>
        <tissue evidence="1">Liver</tissue>
    </source>
</reference>
<organism evidence="1 2">
    <name type="scientific">Pleurodeles waltl</name>
    <name type="common">Iberian ribbed newt</name>
    <dbReference type="NCBI Taxonomy" id="8319"/>
    <lineage>
        <taxon>Eukaryota</taxon>
        <taxon>Metazoa</taxon>
        <taxon>Chordata</taxon>
        <taxon>Craniata</taxon>
        <taxon>Vertebrata</taxon>
        <taxon>Euteleostomi</taxon>
        <taxon>Amphibia</taxon>
        <taxon>Batrachia</taxon>
        <taxon>Caudata</taxon>
        <taxon>Salamandroidea</taxon>
        <taxon>Salamandridae</taxon>
        <taxon>Pleurodelinae</taxon>
        <taxon>Pleurodeles</taxon>
    </lineage>
</organism>
<evidence type="ECO:0000313" key="1">
    <source>
        <dbReference type="EMBL" id="KAJ1155447.1"/>
    </source>
</evidence>
<gene>
    <name evidence="1" type="ORF">NDU88_008177</name>
</gene>
<sequence>MYRAGGGGAGLAERKSEACGAQRCAAGFPGLAGRAGRGGACWDAAPVGCWRQVAGSTVGSYRGLPQILASCGVAAVLGLSDCEAEVGAPGDVPAAAG</sequence>
<protein>
    <submittedName>
        <fullName evidence="1">Uncharacterized protein</fullName>
    </submittedName>
</protein>
<dbReference type="AlphaFoldDB" id="A0AAV7RV10"/>
<accession>A0AAV7RV10</accession>
<keyword evidence="2" id="KW-1185">Reference proteome</keyword>
<comment type="caution">
    <text evidence="1">The sequence shown here is derived from an EMBL/GenBank/DDBJ whole genome shotgun (WGS) entry which is preliminary data.</text>
</comment>
<dbReference type="Proteomes" id="UP001066276">
    <property type="component" value="Chromosome 5"/>
</dbReference>
<name>A0AAV7RV10_PLEWA</name>